<dbReference type="InterPro" id="IPR024559">
    <property type="entry name" value="DUF3846"/>
</dbReference>
<organism evidence="3 4">
    <name type="scientific">Streptomyces lunaelactis</name>
    <dbReference type="NCBI Taxonomy" id="1535768"/>
    <lineage>
        <taxon>Bacteria</taxon>
        <taxon>Bacillati</taxon>
        <taxon>Actinomycetota</taxon>
        <taxon>Actinomycetes</taxon>
        <taxon>Kitasatosporales</taxon>
        <taxon>Streptomycetaceae</taxon>
        <taxon>Streptomyces</taxon>
    </lineage>
</organism>
<feature type="domain" description="DUF3846" evidence="2">
    <location>
        <begin position="172"/>
        <end position="277"/>
    </location>
</feature>
<reference evidence="3 4" key="1">
    <citation type="submission" date="2018-01" db="EMBL/GenBank/DDBJ databases">
        <title>Complete genome sequence of Streptomyces lunaelactis MM109T, a Ferroverdin A producer isolated from cave moonmilk deposits.</title>
        <authorList>
            <person name="Naome A."/>
            <person name="Martinet L."/>
            <person name="Maciejewska M."/>
            <person name="Anderssen S."/>
            <person name="Adam D."/>
            <person name="Tenconi E."/>
            <person name="Deflandre B."/>
            <person name="Arguelles-Arias A."/>
            <person name="Calusinska M."/>
            <person name="Copieters W."/>
            <person name="Karim L."/>
            <person name="Hanikenne M."/>
            <person name="Baurain D."/>
            <person name="van Wezel G."/>
            <person name="Smargiasso N."/>
            <person name="de Pauw E."/>
            <person name="Delfosse P."/>
            <person name="Rigali S."/>
        </authorList>
    </citation>
    <scope>NUCLEOTIDE SEQUENCE [LARGE SCALE GENOMIC DNA]</scope>
    <source>
        <strain evidence="3 4">MM109</strain>
    </source>
</reference>
<evidence type="ECO:0000313" key="4">
    <source>
        <dbReference type="Proteomes" id="UP000244201"/>
    </source>
</evidence>
<evidence type="ECO:0000259" key="2">
    <source>
        <dbReference type="Pfam" id="PF12957"/>
    </source>
</evidence>
<gene>
    <name evidence="3" type="ORF">SLUN_10785</name>
</gene>
<dbReference type="Pfam" id="PF12957">
    <property type="entry name" value="DUF3846"/>
    <property type="match status" value="1"/>
</dbReference>
<feature type="compositionally biased region" description="Basic residues" evidence="1">
    <location>
        <begin position="143"/>
        <end position="153"/>
    </location>
</feature>
<dbReference type="Proteomes" id="UP000244201">
    <property type="component" value="Chromosome"/>
</dbReference>
<feature type="region of interest" description="Disordered" evidence="1">
    <location>
        <begin position="99"/>
        <end position="175"/>
    </location>
</feature>
<accession>A0A2R4T0F5</accession>
<proteinExistence type="predicted"/>
<protein>
    <recommendedName>
        <fullName evidence="2">DUF3846 domain-containing protein</fullName>
    </recommendedName>
</protein>
<dbReference type="EMBL" id="CP026304">
    <property type="protein sequence ID" value="AVZ72606.1"/>
    <property type="molecule type" value="Genomic_DNA"/>
</dbReference>
<feature type="region of interest" description="Disordered" evidence="1">
    <location>
        <begin position="18"/>
        <end position="41"/>
    </location>
</feature>
<sequence length="286" mass="31357">MSRAPTLESRGQYASFLGHVGGGQDRRVVGRRRGPHSPPPFLSPRQITVIKDDAARLDNGQWSGDLRFRLFWSLLEETGLRLAEALLLRHRDWQPGTGTTAVVEVQPREDRRRRRGCGKHADQEAHTAVGADPQAAQGADHRTPRRVGGRPRRTAGPAPTPPRRPVSEPEVKALSIPVNGRPTVVDLGDDGGSRFLRSLRAIIGAECVECVAVTDRWDAWLDEESGVRRRPLNEAATRLAHDYGARVRLRGTVVIVGADRGANVSVGLSPDQIDTLRCRATDAPRC</sequence>
<dbReference type="KEGG" id="slk:SLUN_10785"/>
<evidence type="ECO:0000256" key="1">
    <source>
        <dbReference type="SAM" id="MobiDB-lite"/>
    </source>
</evidence>
<evidence type="ECO:0000313" key="3">
    <source>
        <dbReference type="EMBL" id="AVZ72606.1"/>
    </source>
</evidence>
<dbReference type="AlphaFoldDB" id="A0A2R4T0F5"/>
<name>A0A2R4T0F5_9ACTN</name>
<keyword evidence="4" id="KW-1185">Reference proteome</keyword>